<name>A0A084VTH2_ANOSI</name>
<reference evidence="3" key="2">
    <citation type="submission" date="2020-05" db="UniProtKB">
        <authorList>
            <consortium name="EnsemblMetazoa"/>
        </authorList>
    </citation>
    <scope>IDENTIFICATION</scope>
</reference>
<protein>
    <submittedName>
        <fullName evidence="2 3">Thermonuclease</fullName>
    </submittedName>
</protein>
<evidence type="ECO:0000256" key="1">
    <source>
        <dbReference type="SAM" id="SignalP"/>
    </source>
</evidence>
<evidence type="ECO:0000313" key="2">
    <source>
        <dbReference type="EMBL" id="KFB41266.1"/>
    </source>
</evidence>
<evidence type="ECO:0000313" key="4">
    <source>
        <dbReference type="Proteomes" id="UP000030765"/>
    </source>
</evidence>
<dbReference type="EMBL" id="ATLV01016354">
    <property type="status" value="NOT_ANNOTATED_CDS"/>
    <property type="molecule type" value="Genomic_DNA"/>
</dbReference>
<dbReference type="VEuPathDB" id="VectorBase:ASIC008857"/>
<proteinExistence type="predicted"/>
<accession>A0A084VTH2</accession>
<dbReference type="EMBL" id="KE525079">
    <property type="protein sequence ID" value="KFB41266.1"/>
    <property type="molecule type" value="Genomic_DNA"/>
</dbReference>
<dbReference type="AlphaFoldDB" id="A0A084VTH2"/>
<sequence>MRAIFILLSVLAAVLFASAAKVVQTGNTVVVSEVRGRTGNARLLFKDAPSATRAAASLRSELLKRNL</sequence>
<feature type="chain" id="PRO_5010759895" evidence="1">
    <location>
        <begin position="20"/>
        <end position="67"/>
    </location>
</feature>
<dbReference type="Proteomes" id="UP000030765">
    <property type="component" value="Unassembled WGS sequence"/>
</dbReference>
<dbReference type="EnsemblMetazoa" id="ASIC008857-RA">
    <property type="protein sequence ID" value="ASIC008857-PA"/>
    <property type="gene ID" value="ASIC008857"/>
</dbReference>
<reference evidence="2 4" key="1">
    <citation type="journal article" date="2014" name="BMC Genomics">
        <title>Genome sequence of Anopheles sinensis provides insight into genetics basis of mosquito competence for malaria parasites.</title>
        <authorList>
            <person name="Zhou D."/>
            <person name="Zhang D."/>
            <person name="Ding G."/>
            <person name="Shi L."/>
            <person name="Hou Q."/>
            <person name="Ye Y."/>
            <person name="Xu Y."/>
            <person name="Zhou H."/>
            <person name="Xiong C."/>
            <person name="Li S."/>
            <person name="Yu J."/>
            <person name="Hong S."/>
            <person name="Yu X."/>
            <person name="Zou P."/>
            <person name="Chen C."/>
            <person name="Chang X."/>
            <person name="Wang W."/>
            <person name="Lv Y."/>
            <person name="Sun Y."/>
            <person name="Ma L."/>
            <person name="Shen B."/>
            <person name="Zhu C."/>
        </authorList>
    </citation>
    <scope>NUCLEOTIDE SEQUENCE [LARGE SCALE GENOMIC DNA]</scope>
</reference>
<evidence type="ECO:0000313" key="3">
    <source>
        <dbReference type="EnsemblMetazoa" id="ASIC008857-PA"/>
    </source>
</evidence>
<gene>
    <name evidence="2" type="ORF">ZHAS_00008857</name>
</gene>
<organism evidence="2">
    <name type="scientific">Anopheles sinensis</name>
    <name type="common">Mosquito</name>
    <dbReference type="NCBI Taxonomy" id="74873"/>
    <lineage>
        <taxon>Eukaryota</taxon>
        <taxon>Metazoa</taxon>
        <taxon>Ecdysozoa</taxon>
        <taxon>Arthropoda</taxon>
        <taxon>Hexapoda</taxon>
        <taxon>Insecta</taxon>
        <taxon>Pterygota</taxon>
        <taxon>Neoptera</taxon>
        <taxon>Endopterygota</taxon>
        <taxon>Diptera</taxon>
        <taxon>Nematocera</taxon>
        <taxon>Culicoidea</taxon>
        <taxon>Culicidae</taxon>
        <taxon>Anophelinae</taxon>
        <taxon>Anopheles</taxon>
    </lineage>
</organism>
<keyword evidence="4" id="KW-1185">Reference proteome</keyword>
<keyword evidence="1" id="KW-0732">Signal</keyword>
<feature type="signal peptide" evidence="1">
    <location>
        <begin position="1"/>
        <end position="19"/>
    </location>
</feature>